<evidence type="ECO:0000256" key="4">
    <source>
        <dbReference type="ARBA" id="ARBA00022645"/>
    </source>
</evidence>
<feature type="domain" description="Penicillin-binding protein transpeptidase" evidence="13">
    <location>
        <begin position="372"/>
        <end position="615"/>
    </location>
</feature>
<keyword evidence="12" id="KW-0472">Membrane</keyword>
<dbReference type="Pfam" id="PF00905">
    <property type="entry name" value="Transpeptidase"/>
    <property type="match status" value="1"/>
</dbReference>
<sequence length="715" mass="78307">MRDPFTPKKKLPHWLRALEIDSAIDTFFFELGQSSGMAWERIILFFRRFHATGWKRPVFEILSESVTLGCAGLIVMLALAIPAFDAVKRDWRAQSDYSVTMLDRYGNEIGKRGVLQEVQFSLDQLPDHLIQAVLATEDRRFFEHFGIDVIGTLRALVENARAGGVVQGGSSITQQLAKNVFLSNERTLDRKIKEAFLALWLEANLTKREILKLYLDRAYMGGGAFGVGAAAEFYFGKPVTDLRLEESAMLAGLFKAPTRYAPHINLPAARGRANEVLTNMVQAGFMTEGQVISARRHPATPVSREATPSPDYFLDWVFEEVKRLAPPGQRNLIVRTTIDMRLQRAAELAVESSLRESGDAYGVKQAALVSMDLSGAVRAMVGGRDYGASTFNRATNAQRQPGSSFKPYTYAAALERGYTPDSVILDAPVSIGNWSPQNYSRRYRGRITLMQGLTHSINTIPVRLSIAFGRQPIAEMAERLGVQTPIRVTRSLPLGTSEVTVLDQATGYAAFASGGFRARPHGVARILTPDGEVVYDFNRANGPPKRVLSEEVALGMVKMMHSVAEHGTGRRALIPGVSVAGKTGTTQAYRDAWFVGYTGDFSTAVWLGNDNFKSTNRLTGGTLPAMTWQKYMRVAEANIEHRPLPGIPLPPPAEDEVPVAEGLPEGSELLGSGRLAPPTEDILDRLEERAKTAEIAAPALKREASAAAAGGTATR</sequence>
<dbReference type="RefSeq" id="WP_307152820.1">
    <property type="nucleotide sequence ID" value="NZ_JAUSUK010000001.1"/>
</dbReference>
<evidence type="ECO:0000259" key="13">
    <source>
        <dbReference type="Pfam" id="PF00905"/>
    </source>
</evidence>
<dbReference type="GO" id="GO:0016757">
    <property type="term" value="F:glycosyltransferase activity"/>
    <property type="evidence" value="ECO:0007669"/>
    <property type="project" value="UniProtKB-KW"/>
</dbReference>
<dbReference type="Gene3D" id="1.10.3810.10">
    <property type="entry name" value="Biosynthetic peptidoglycan transglycosylase-like"/>
    <property type="match status" value="1"/>
</dbReference>
<feature type="transmembrane region" description="Helical" evidence="12">
    <location>
        <begin position="65"/>
        <end position="84"/>
    </location>
</feature>
<dbReference type="EMBL" id="JAUSUK010000001">
    <property type="protein sequence ID" value="MDQ0324545.1"/>
    <property type="molecule type" value="Genomic_DNA"/>
</dbReference>
<dbReference type="InterPro" id="IPR036950">
    <property type="entry name" value="PBP_transglycosylase"/>
</dbReference>
<dbReference type="Proteomes" id="UP001230253">
    <property type="component" value="Unassembled WGS sequence"/>
</dbReference>
<gene>
    <name evidence="15" type="ORF">J2R99_000394</name>
</gene>
<evidence type="ECO:0000256" key="12">
    <source>
        <dbReference type="SAM" id="Phobius"/>
    </source>
</evidence>
<evidence type="ECO:0000256" key="10">
    <source>
        <dbReference type="ARBA" id="ARBA00044770"/>
    </source>
</evidence>
<evidence type="ECO:0000256" key="6">
    <source>
        <dbReference type="ARBA" id="ARBA00022676"/>
    </source>
</evidence>
<evidence type="ECO:0000256" key="2">
    <source>
        <dbReference type="ARBA" id="ARBA00007090"/>
    </source>
</evidence>
<comment type="similarity">
    <text evidence="3">In the N-terminal section; belongs to the glycosyltransferase 51 family.</text>
</comment>
<comment type="similarity">
    <text evidence="2">In the C-terminal section; belongs to the transpeptidase family.</text>
</comment>
<protein>
    <recommendedName>
        <fullName evidence="10">peptidoglycan glycosyltransferase</fullName>
        <ecNumber evidence="10">2.4.99.28</ecNumber>
    </recommendedName>
</protein>
<evidence type="ECO:0000256" key="1">
    <source>
        <dbReference type="ARBA" id="ARBA00004752"/>
    </source>
</evidence>
<proteinExistence type="inferred from homology"/>
<dbReference type="InterPro" id="IPR023346">
    <property type="entry name" value="Lysozyme-like_dom_sf"/>
</dbReference>
<keyword evidence="4" id="KW-0121">Carboxypeptidase</keyword>
<accession>A0ABU0C4E3</accession>
<dbReference type="SUPFAM" id="SSF53955">
    <property type="entry name" value="Lysozyme-like"/>
    <property type="match status" value="1"/>
</dbReference>
<evidence type="ECO:0000256" key="3">
    <source>
        <dbReference type="ARBA" id="ARBA00007739"/>
    </source>
</evidence>
<evidence type="ECO:0000256" key="11">
    <source>
        <dbReference type="ARBA" id="ARBA00049902"/>
    </source>
</evidence>
<dbReference type="NCBIfam" id="TIGR02074">
    <property type="entry name" value="PBP_1a_fam"/>
    <property type="match status" value="1"/>
</dbReference>
<comment type="catalytic activity">
    <reaction evidence="11">
        <text>[GlcNAc-(1-&gt;4)-Mur2Ac(oyl-L-Ala-gamma-D-Glu-L-Lys-D-Ala-D-Ala)](n)-di-trans,octa-cis-undecaprenyl diphosphate + beta-D-GlcNAc-(1-&gt;4)-Mur2Ac(oyl-L-Ala-gamma-D-Glu-L-Lys-D-Ala-D-Ala)-di-trans,octa-cis-undecaprenyl diphosphate = [GlcNAc-(1-&gt;4)-Mur2Ac(oyl-L-Ala-gamma-D-Glu-L-Lys-D-Ala-D-Ala)](n+1)-di-trans,octa-cis-undecaprenyl diphosphate + di-trans,octa-cis-undecaprenyl diphosphate + H(+)</text>
        <dbReference type="Rhea" id="RHEA:23708"/>
        <dbReference type="Rhea" id="RHEA-COMP:9602"/>
        <dbReference type="Rhea" id="RHEA-COMP:9603"/>
        <dbReference type="ChEBI" id="CHEBI:15378"/>
        <dbReference type="ChEBI" id="CHEBI:58405"/>
        <dbReference type="ChEBI" id="CHEBI:60033"/>
        <dbReference type="ChEBI" id="CHEBI:78435"/>
        <dbReference type="EC" id="2.4.99.28"/>
    </reaction>
</comment>
<dbReference type="InterPro" id="IPR012338">
    <property type="entry name" value="Beta-lactam/transpept-like"/>
</dbReference>
<dbReference type="EC" id="2.4.99.28" evidence="10"/>
<evidence type="ECO:0000256" key="5">
    <source>
        <dbReference type="ARBA" id="ARBA00022670"/>
    </source>
</evidence>
<feature type="domain" description="Glycosyl transferase family 51" evidence="14">
    <location>
        <begin position="116"/>
        <end position="280"/>
    </location>
</feature>
<reference evidence="15 16" key="1">
    <citation type="submission" date="2023-07" db="EMBL/GenBank/DDBJ databases">
        <title>Genomic Encyclopedia of Type Strains, Phase IV (KMG-IV): sequencing the most valuable type-strain genomes for metagenomic binning, comparative biology and taxonomic classification.</title>
        <authorList>
            <person name="Goeker M."/>
        </authorList>
    </citation>
    <scope>NUCLEOTIDE SEQUENCE [LARGE SCALE GENOMIC DNA]</scope>
    <source>
        <strain evidence="15 16">DSM 11549</strain>
    </source>
</reference>
<dbReference type="InterPro" id="IPR001264">
    <property type="entry name" value="Glyco_trans_51"/>
</dbReference>
<evidence type="ECO:0000313" key="15">
    <source>
        <dbReference type="EMBL" id="MDQ0324545.1"/>
    </source>
</evidence>
<dbReference type="GO" id="GO:0016787">
    <property type="term" value="F:hydrolase activity"/>
    <property type="evidence" value="ECO:0007669"/>
    <property type="project" value="UniProtKB-KW"/>
</dbReference>
<keyword evidence="7 15" id="KW-0808">Transferase</keyword>
<dbReference type="InterPro" id="IPR050396">
    <property type="entry name" value="Glycosyltr_51/Transpeptidase"/>
</dbReference>
<dbReference type="Pfam" id="PF00912">
    <property type="entry name" value="Transgly"/>
    <property type="match status" value="1"/>
</dbReference>
<evidence type="ECO:0000256" key="7">
    <source>
        <dbReference type="ARBA" id="ARBA00022679"/>
    </source>
</evidence>
<keyword evidence="5" id="KW-0645">Protease</keyword>
<keyword evidence="12" id="KW-0812">Transmembrane</keyword>
<keyword evidence="16" id="KW-1185">Reference proteome</keyword>
<dbReference type="PANTHER" id="PTHR32282">
    <property type="entry name" value="BINDING PROTEIN TRANSPEPTIDASE, PUTATIVE-RELATED"/>
    <property type="match status" value="1"/>
</dbReference>
<evidence type="ECO:0000256" key="9">
    <source>
        <dbReference type="ARBA" id="ARBA00023268"/>
    </source>
</evidence>
<keyword evidence="8 15" id="KW-0378">Hydrolase</keyword>
<comment type="caution">
    <text evidence="15">The sequence shown here is derived from an EMBL/GenBank/DDBJ whole genome shotgun (WGS) entry which is preliminary data.</text>
</comment>
<dbReference type="PANTHER" id="PTHR32282:SF33">
    <property type="entry name" value="PEPTIDOGLYCAN GLYCOSYLTRANSFERASE"/>
    <property type="match status" value="1"/>
</dbReference>
<organism evidence="15 16">
    <name type="scientific">Rhodopseudomonas julia</name>
    <dbReference type="NCBI Taxonomy" id="200617"/>
    <lineage>
        <taxon>Bacteria</taxon>
        <taxon>Pseudomonadati</taxon>
        <taxon>Pseudomonadota</taxon>
        <taxon>Alphaproteobacteria</taxon>
        <taxon>Hyphomicrobiales</taxon>
        <taxon>Nitrobacteraceae</taxon>
        <taxon>Rhodopseudomonas</taxon>
    </lineage>
</organism>
<dbReference type="InterPro" id="IPR001460">
    <property type="entry name" value="PCN-bd_Tpept"/>
</dbReference>
<evidence type="ECO:0000259" key="14">
    <source>
        <dbReference type="Pfam" id="PF00912"/>
    </source>
</evidence>
<dbReference type="SUPFAM" id="SSF56601">
    <property type="entry name" value="beta-lactamase/transpeptidase-like"/>
    <property type="match status" value="1"/>
</dbReference>
<comment type="pathway">
    <text evidence="1">Cell wall biogenesis; peptidoglycan biosynthesis.</text>
</comment>
<name>A0ABU0C4E3_9BRAD</name>
<keyword evidence="12" id="KW-1133">Transmembrane helix</keyword>
<keyword evidence="6 15" id="KW-0328">Glycosyltransferase</keyword>
<evidence type="ECO:0000256" key="8">
    <source>
        <dbReference type="ARBA" id="ARBA00022801"/>
    </source>
</evidence>
<keyword evidence="9" id="KW-0511">Multifunctional enzyme</keyword>
<evidence type="ECO:0000313" key="16">
    <source>
        <dbReference type="Proteomes" id="UP001230253"/>
    </source>
</evidence>
<dbReference type="Gene3D" id="3.40.710.10">
    <property type="entry name" value="DD-peptidase/beta-lactamase superfamily"/>
    <property type="match status" value="1"/>
</dbReference>